<name>A0A0M9W9L5_9EURO</name>
<proteinExistence type="predicted"/>
<feature type="chain" id="PRO_5005839553" description="Lysine-specific metallo-endopeptidase domain-containing protein" evidence="2">
    <location>
        <begin position="29"/>
        <end position="368"/>
    </location>
</feature>
<dbReference type="Gene3D" id="3.40.390.10">
    <property type="entry name" value="Collagenase (Catalytic Domain)"/>
    <property type="match status" value="1"/>
</dbReference>
<evidence type="ECO:0000313" key="3">
    <source>
        <dbReference type="EMBL" id="KOS36505.1"/>
    </source>
</evidence>
<dbReference type="SUPFAM" id="SSF55486">
    <property type="entry name" value="Metalloproteases ('zincins'), catalytic domain"/>
    <property type="match status" value="1"/>
</dbReference>
<dbReference type="AlphaFoldDB" id="A0A0M9W9L5"/>
<dbReference type="InterPro" id="IPR024079">
    <property type="entry name" value="MetalloPept_cat_dom_sf"/>
</dbReference>
<evidence type="ECO:0008006" key="5">
    <source>
        <dbReference type="Google" id="ProtNLM"/>
    </source>
</evidence>
<accession>A0A0M9W9L5</accession>
<feature type="region of interest" description="Disordered" evidence="1">
    <location>
        <begin position="332"/>
        <end position="355"/>
    </location>
</feature>
<feature type="signal peptide" evidence="2">
    <location>
        <begin position="1"/>
        <end position="28"/>
    </location>
</feature>
<dbReference type="GO" id="GO:0008237">
    <property type="term" value="F:metallopeptidase activity"/>
    <property type="evidence" value="ECO:0007669"/>
    <property type="project" value="InterPro"/>
</dbReference>
<gene>
    <name evidence="3" type="ORF">ACN38_g12749</name>
</gene>
<evidence type="ECO:0000256" key="1">
    <source>
        <dbReference type="SAM" id="MobiDB-lite"/>
    </source>
</evidence>
<dbReference type="STRING" id="229535.A0A0M9W9L5"/>
<evidence type="ECO:0000313" key="4">
    <source>
        <dbReference type="Proteomes" id="UP000037696"/>
    </source>
</evidence>
<reference evidence="3 4" key="1">
    <citation type="submission" date="2015-08" db="EMBL/GenBank/DDBJ databases">
        <title>Genome sequencing of Penicillium nordicum.</title>
        <authorList>
            <person name="Nguyen H.D."/>
            <person name="Seifert K.A."/>
        </authorList>
    </citation>
    <scope>NUCLEOTIDE SEQUENCE [LARGE SCALE GENOMIC DNA]</scope>
    <source>
        <strain evidence="3 4">DAOMC 185683</strain>
    </source>
</reference>
<evidence type="ECO:0000256" key="2">
    <source>
        <dbReference type="SAM" id="SignalP"/>
    </source>
</evidence>
<sequence length="368" mass="41470">MRIPRHIYLNRFLVILQVTAFLSTIAWSQDVYSRFRVEKGSGAITRTGNMGGSCEGIDVEKGFDLAAVYREAIDMASVAVASMDNYAADATIRANLQTWFGIKEDPVTHAVSAASVARFAKVKRYFQTVISDSGKAHDGANPALFCSEKWRWRTRWVHDPQTGKKTGKLLKDYFGVEWLAWSPRFKDYSQENIMCQGSTFAFTSHGDWRSITFCPISFEFPRRKHTLGPWRNGQRTIADGTNMQSALSTPALFLHELMHMVNRARDVRFTNPSNGKVEAAYGAVLTGTLALAAPDESANNADNYMWCATALYLPQYDFSRVISGKRTAHGAARRSISAEAHGRKHTHHSQKRRHYTTDLEMGDDRWLL</sequence>
<protein>
    <recommendedName>
        <fullName evidence="5">Lysine-specific metallo-endopeptidase domain-containing protein</fullName>
    </recommendedName>
</protein>
<feature type="compositionally biased region" description="Basic residues" evidence="1">
    <location>
        <begin position="342"/>
        <end position="354"/>
    </location>
</feature>
<keyword evidence="4" id="KW-1185">Reference proteome</keyword>
<comment type="caution">
    <text evidence="3">The sequence shown here is derived from an EMBL/GenBank/DDBJ whole genome shotgun (WGS) entry which is preliminary data.</text>
</comment>
<dbReference type="EMBL" id="LHQQ01000443">
    <property type="protein sequence ID" value="KOS36505.1"/>
    <property type="molecule type" value="Genomic_DNA"/>
</dbReference>
<organism evidence="3 4">
    <name type="scientific">Penicillium nordicum</name>
    <dbReference type="NCBI Taxonomy" id="229535"/>
    <lineage>
        <taxon>Eukaryota</taxon>
        <taxon>Fungi</taxon>
        <taxon>Dikarya</taxon>
        <taxon>Ascomycota</taxon>
        <taxon>Pezizomycotina</taxon>
        <taxon>Eurotiomycetes</taxon>
        <taxon>Eurotiomycetidae</taxon>
        <taxon>Eurotiales</taxon>
        <taxon>Aspergillaceae</taxon>
        <taxon>Penicillium</taxon>
    </lineage>
</organism>
<keyword evidence="2" id="KW-0732">Signal</keyword>
<dbReference type="OrthoDB" id="4323284at2759"/>
<dbReference type="Proteomes" id="UP000037696">
    <property type="component" value="Unassembled WGS sequence"/>
</dbReference>